<name>A0A024S8R9_HYPJR</name>
<feature type="region of interest" description="Disordered" evidence="1">
    <location>
        <begin position="1"/>
        <end position="35"/>
    </location>
</feature>
<dbReference type="AlphaFoldDB" id="A0A024S8R9"/>
<dbReference type="KEGG" id="trr:M419DRAFT_35583"/>
<dbReference type="PROSITE" id="PS50090">
    <property type="entry name" value="MYB_LIKE"/>
    <property type="match status" value="1"/>
</dbReference>
<protein>
    <recommendedName>
        <fullName evidence="2">Myb-like domain-containing protein</fullName>
    </recommendedName>
</protein>
<evidence type="ECO:0000256" key="1">
    <source>
        <dbReference type="SAM" id="MobiDB-lite"/>
    </source>
</evidence>
<dbReference type="OrthoDB" id="5334491at2759"/>
<feature type="region of interest" description="Disordered" evidence="1">
    <location>
        <begin position="71"/>
        <end position="195"/>
    </location>
</feature>
<dbReference type="InterPro" id="IPR001005">
    <property type="entry name" value="SANT/Myb"/>
</dbReference>
<gene>
    <name evidence="3" type="ORF">M419DRAFT_35583</name>
</gene>
<evidence type="ECO:0000313" key="3">
    <source>
        <dbReference type="EMBL" id="ETS01755.1"/>
    </source>
</evidence>
<dbReference type="HOGENOM" id="CLU_049367_0_0_1"/>
<organism evidence="3 4">
    <name type="scientific">Hypocrea jecorina (strain ATCC 56765 / BCRC 32924 / NRRL 11460 / Rut C-30)</name>
    <name type="common">Trichoderma reesei</name>
    <dbReference type="NCBI Taxonomy" id="1344414"/>
    <lineage>
        <taxon>Eukaryota</taxon>
        <taxon>Fungi</taxon>
        <taxon>Dikarya</taxon>
        <taxon>Ascomycota</taxon>
        <taxon>Pezizomycotina</taxon>
        <taxon>Sordariomycetes</taxon>
        <taxon>Hypocreomycetidae</taxon>
        <taxon>Hypocreales</taxon>
        <taxon>Hypocreaceae</taxon>
        <taxon>Trichoderma</taxon>
    </lineage>
</organism>
<reference evidence="4" key="1">
    <citation type="journal article" date="2013" name="Ind. Biotechnol.">
        <title>Comparative genomics analysis of Trichoderma reesei strains.</title>
        <authorList>
            <person name="Koike H."/>
            <person name="Aerts A."/>
            <person name="LaButti K."/>
            <person name="Grigoriev I.V."/>
            <person name="Baker S.E."/>
        </authorList>
    </citation>
    <scope>NUCLEOTIDE SEQUENCE [LARGE SCALE GENOMIC DNA]</scope>
    <source>
        <strain evidence="4">ATCC 56765 / BCRC 32924 / NRRL 11460 / Rut C-30</strain>
    </source>
</reference>
<feature type="domain" description="Myb-like" evidence="2">
    <location>
        <begin position="233"/>
        <end position="286"/>
    </location>
</feature>
<dbReference type="EMBL" id="KI911147">
    <property type="protein sequence ID" value="ETS01755.1"/>
    <property type="molecule type" value="Genomic_DNA"/>
</dbReference>
<proteinExistence type="predicted"/>
<feature type="compositionally biased region" description="Low complexity" evidence="1">
    <location>
        <begin position="145"/>
        <end position="159"/>
    </location>
</feature>
<feature type="compositionally biased region" description="Polar residues" evidence="1">
    <location>
        <begin position="173"/>
        <end position="188"/>
    </location>
</feature>
<feature type="compositionally biased region" description="Basic residues" evidence="1">
    <location>
        <begin position="114"/>
        <end position="132"/>
    </location>
</feature>
<feature type="compositionally biased region" description="Basic and acidic residues" evidence="1">
    <location>
        <begin position="133"/>
        <end position="143"/>
    </location>
</feature>
<evidence type="ECO:0000313" key="4">
    <source>
        <dbReference type="Proteomes" id="UP000024376"/>
    </source>
</evidence>
<accession>A0A024S8R9</accession>
<dbReference type="Proteomes" id="UP000024376">
    <property type="component" value="Unassembled WGS sequence"/>
</dbReference>
<evidence type="ECO:0000259" key="2">
    <source>
        <dbReference type="PROSITE" id="PS50090"/>
    </source>
</evidence>
<sequence length="307" mass="33493">MLLPSAFSCDGGAQATPLPRSQPARFASPPTSPPSLSAQYSIDNIMNTCRSLQSLISMTAAPVDHGALAPAPTLTQLPTPPLAHAPTPMKLRLRARPVRTATATDGKGDETPAARKRIARRASPRGANKRRRADSDDMGRDDDYSSSSSSSSFSSSSSDMDTEAELDAETLRNMPSFTVPSSSPQAPSTPKRARISPEQLPLGLERSDFHTVHLLEGRSLLDQSARKPGTDVQVEADGAEWSVEDDRVLVELVLEKLKLSKMEWQDCARSLGRDRHSVNRRWKSLVMNGDIGVKTRSRRARLPSSWR</sequence>